<dbReference type="PIRSF" id="PIRSF021719">
    <property type="entry name" value="DUF1062"/>
    <property type="match status" value="1"/>
</dbReference>
<reference evidence="1 2" key="1">
    <citation type="submission" date="2020-08" db="EMBL/GenBank/DDBJ databases">
        <title>Genomic Encyclopedia of Type Strains, Phase IV (KMG-V): Genome sequencing to study the core and pangenomes of soil and plant-associated prokaryotes.</title>
        <authorList>
            <person name="Whitman W."/>
        </authorList>
    </citation>
    <scope>NUCLEOTIDE SEQUENCE [LARGE SCALE GENOMIC DNA]</scope>
    <source>
        <strain evidence="1 2">SEMIA 4060</strain>
    </source>
</reference>
<name>A0A7X0IM31_9HYPH</name>
<dbReference type="Pfam" id="PF06353">
    <property type="entry name" value="DUF1062"/>
    <property type="match status" value="1"/>
</dbReference>
<dbReference type="RefSeq" id="WP_184701888.1">
    <property type="nucleotide sequence ID" value="NZ_JACHBG010000001.1"/>
</dbReference>
<organism evidence="1 2">
    <name type="scientific">Rhizobium lusitanum</name>
    <dbReference type="NCBI Taxonomy" id="293958"/>
    <lineage>
        <taxon>Bacteria</taxon>
        <taxon>Pseudomonadati</taxon>
        <taxon>Pseudomonadota</taxon>
        <taxon>Alphaproteobacteria</taxon>
        <taxon>Hyphomicrobiales</taxon>
        <taxon>Rhizobiaceae</taxon>
        <taxon>Rhizobium/Agrobacterium group</taxon>
        <taxon>Rhizobium</taxon>
    </lineage>
</organism>
<comment type="caution">
    <text evidence="1">The sequence shown here is derived from an EMBL/GenBank/DDBJ whole genome shotgun (WGS) entry which is preliminary data.</text>
</comment>
<sequence length="211" mass="24109">MCNILRVRWTISPQTAPQPWIACSTCGSFKPFRSSGKVRLNANGRKLDAWLIYKCMDCGKTWNRTLFERRNLRDLDPDTLEALQHSHPEWVRVQEFDLDGLKRKAKRIDEPPDAIISKERMSETSGWTVLEIEMVTELSVNLRLDRLLAAELAISRSRLQTLHERGSLRAYPGHNGFLRNRAKDGTRIILDLSDASDRHAIGSAATNPERS</sequence>
<evidence type="ECO:0000313" key="1">
    <source>
        <dbReference type="EMBL" id="MBB6483483.1"/>
    </source>
</evidence>
<gene>
    <name evidence="1" type="ORF">GGD46_000726</name>
</gene>
<dbReference type="EMBL" id="JACHBG010000001">
    <property type="protein sequence ID" value="MBB6483483.1"/>
    <property type="molecule type" value="Genomic_DNA"/>
</dbReference>
<protein>
    <recommendedName>
        <fullName evidence="3">DUF1062 domain-containing protein</fullName>
    </recommendedName>
</protein>
<evidence type="ECO:0000313" key="2">
    <source>
        <dbReference type="Proteomes" id="UP000565576"/>
    </source>
</evidence>
<accession>A0A7X0IM31</accession>
<dbReference type="Proteomes" id="UP000565576">
    <property type="component" value="Unassembled WGS sequence"/>
</dbReference>
<proteinExistence type="predicted"/>
<evidence type="ECO:0008006" key="3">
    <source>
        <dbReference type="Google" id="ProtNLM"/>
    </source>
</evidence>
<dbReference type="AlphaFoldDB" id="A0A7X0IM31"/>
<dbReference type="InterPro" id="IPR009412">
    <property type="entry name" value="DUF1062"/>
</dbReference>